<organism evidence="1 2">
    <name type="scientific">Candidatus Desulfacyla euxinica</name>
    <dbReference type="NCBI Taxonomy" id="2841693"/>
    <lineage>
        <taxon>Bacteria</taxon>
        <taxon>Deltaproteobacteria</taxon>
        <taxon>Candidatus Desulfacyla</taxon>
    </lineage>
</organism>
<reference evidence="1 2" key="1">
    <citation type="submission" date="2020-08" db="EMBL/GenBank/DDBJ databases">
        <title>Bridging the membrane lipid divide: bacteria of the FCB group superphylum have the potential to synthesize archaeal ether lipids.</title>
        <authorList>
            <person name="Villanueva L."/>
            <person name="Von Meijenfeldt F.A.B."/>
            <person name="Westbye A.B."/>
            <person name="Yadav S."/>
            <person name="Hopmans E.C."/>
            <person name="Dutilh B.E."/>
            <person name="Sinninghe Damste J.S."/>
        </authorList>
    </citation>
    <scope>NUCLEOTIDE SEQUENCE [LARGE SCALE GENOMIC DNA]</scope>
    <source>
        <strain evidence="1">NIOZ-UU27</strain>
    </source>
</reference>
<name>A0A8J6TAQ4_9DELT</name>
<dbReference type="Proteomes" id="UP000650524">
    <property type="component" value="Unassembled WGS sequence"/>
</dbReference>
<dbReference type="GO" id="GO:0005524">
    <property type="term" value="F:ATP binding"/>
    <property type="evidence" value="ECO:0007669"/>
    <property type="project" value="UniProtKB-KW"/>
</dbReference>
<dbReference type="AlphaFoldDB" id="A0A8J6TAQ4"/>
<gene>
    <name evidence="1" type="ORF">H8E19_18850</name>
</gene>
<accession>A0A8J6TAQ4</accession>
<keyword evidence="1" id="KW-0067">ATP-binding</keyword>
<proteinExistence type="predicted"/>
<sequence>MLAKVLSSAVIGIDAYVVEVEVDISQGLPSFS</sequence>
<keyword evidence="1" id="KW-0547">Nucleotide-binding</keyword>
<feature type="non-terminal residue" evidence="1">
    <location>
        <position position="32"/>
    </location>
</feature>
<evidence type="ECO:0000313" key="1">
    <source>
        <dbReference type="EMBL" id="MBC8179468.1"/>
    </source>
</evidence>
<comment type="caution">
    <text evidence="1">The sequence shown here is derived from an EMBL/GenBank/DDBJ whole genome shotgun (WGS) entry which is preliminary data.</text>
</comment>
<evidence type="ECO:0000313" key="2">
    <source>
        <dbReference type="Proteomes" id="UP000650524"/>
    </source>
</evidence>
<dbReference type="EMBL" id="JACNJD010000390">
    <property type="protein sequence ID" value="MBC8179468.1"/>
    <property type="molecule type" value="Genomic_DNA"/>
</dbReference>
<protein>
    <submittedName>
        <fullName evidence="1">ATP-binding protein</fullName>
    </submittedName>
</protein>